<evidence type="ECO:0000313" key="4">
    <source>
        <dbReference type="Proteomes" id="UP000700732"/>
    </source>
</evidence>
<keyword evidence="2" id="KW-0732">Signal</keyword>
<evidence type="ECO:0000256" key="2">
    <source>
        <dbReference type="SAM" id="SignalP"/>
    </source>
</evidence>
<keyword evidence="1" id="KW-0472">Membrane</keyword>
<feature type="transmembrane region" description="Helical" evidence="1">
    <location>
        <begin position="175"/>
        <end position="192"/>
    </location>
</feature>
<protein>
    <submittedName>
        <fullName evidence="3">Uncharacterized protein</fullName>
    </submittedName>
</protein>
<name>A0ABR6WA66_9BACT</name>
<keyword evidence="4" id="KW-1185">Reference proteome</keyword>
<feature type="signal peptide" evidence="2">
    <location>
        <begin position="1"/>
        <end position="19"/>
    </location>
</feature>
<gene>
    <name evidence="3" type="ORF">FH603_3964</name>
</gene>
<proteinExistence type="predicted"/>
<evidence type="ECO:0000313" key="3">
    <source>
        <dbReference type="EMBL" id="MBC3793445.1"/>
    </source>
</evidence>
<keyword evidence="1" id="KW-0812">Transmembrane</keyword>
<keyword evidence="1" id="KW-1133">Transmembrane helix</keyword>
<dbReference type="EMBL" id="VFIA01000027">
    <property type="protein sequence ID" value="MBC3793445.1"/>
    <property type="molecule type" value="Genomic_DNA"/>
</dbReference>
<sequence>MKKITCQFLFIALVSTLMAACSRPVAYLQKSPRETVARAMSPTAVTQVAVTEAVTPGPAEVAAPATLSVPMAIDQVDALVRNDSKLAADKTVQKRLNRVRTLLATSDQVDKSASAHTARPASFTERMVIKKLDKQITKKFSPQKPTINSGTLATGAVLVIIGLLLMVLTSGTAATIGLVALVIGVIALLLGLL</sequence>
<dbReference type="RefSeq" id="WP_186739319.1">
    <property type="nucleotide sequence ID" value="NZ_VFIA01000027.1"/>
</dbReference>
<dbReference type="Proteomes" id="UP000700732">
    <property type="component" value="Unassembled WGS sequence"/>
</dbReference>
<feature type="chain" id="PRO_5047091210" evidence="2">
    <location>
        <begin position="20"/>
        <end position="193"/>
    </location>
</feature>
<evidence type="ECO:0000256" key="1">
    <source>
        <dbReference type="SAM" id="Phobius"/>
    </source>
</evidence>
<dbReference type="PROSITE" id="PS51257">
    <property type="entry name" value="PROKAR_LIPOPROTEIN"/>
    <property type="match status" value="1"/>
</dbReference>
<feature type="transmembrane region" description="Helical" evidence="1">
    <location>
        <begin position="147"/>
        <end position="168"/>
    </location>
</feature>
<accession>A0ABR6WA66</accession>
<reference evidence="3 4" key="1">
    <citation type="submission" date="2019-06" db="EMBL/GenBank/DDBJ databases">
        <title>Spirosoma utsteinense sp. nov. isolated from Antarctic ice-free soils.</title>
        <authorList>
            <person name="Tahon G."/>
        </authorList>
    </citation>
    <scope>NUCLEOTIDE SEQUENCE [LARGE SCALE GENOMIC DNA]</scope>
    <source>
        <strain evidence="3 4">LMG 31447</strain>
    </source>
</reference>
<comment type="caution">
    <text evidence="3">The sequence shown here is derived from an EMBL/GenBank/DDBJ whole genome shotgun (WGS) entry which is preliminary data.</text>
</comment>
<organism evidence="3 4">
    <name type="scientific">Spirosoma utsteinense</name>
    <dbReference type="NCBI Taxonomy" id="2585773"/>
    <lineage>
        <taxon>Bacteria</taxon>
        <taxon>Pseudomonadati</taxon>
        <taxon>Bacteroidota</taxon>
        <taxon>Cytophagia</taxon>
        <taxon>Cytophagales</taxon>
        <taxon>Cytophagaceae</taxon>
        <taxon>Spirosoma</taxon>
    </lineage>
</organism>